<evidence type="ECO:0000256" key="2">
    <source>
        <dbReference type="ARBA" id="ARBA00022737"/>
    </source>
</evidence>
<dbReference type="SMART" id="SM00368">
    <property type="entry name" value="LRR_RI"/>
    <property type="match status" value="5"/>
</dbReference>
<dbReference type="PANTHER" id="PTHR24106">
    <property type="entry name" value="NACHT, LRR AND CARD DOMAINS-CONTAINING"/>
    <property type="match status" value="1"/>
</dbReference>
<name>A0AAU9Y937_9CNID</name>
<dbReference type="AlphaFoldDB" id="A0AAU9Y937"/>
<evidence type="ECO:0000256" key="1">
    <source>
        <dbReference type="ARBA" id="ARBA00022614"/>
    </source>
</evidence>
<dbReference type="InterPro" id="IPR001611">
    <property type="entry name" value="Leu-rich_rpt"/>
</dbReference>
<dbReference type="Proteomes" id="UP001159428">
    <property type="component" value="Unassembled WGS sequence"/>
</dbReference>
<sequence length="414" mass="46481">MKEKKERDFELEEVNKLKGSGLLYCGQPFRTELITTTKHFSFTHLTVQEFLAARWFVRENRVPDAKCSDMVYQFMAGLFSRDANEEMMEKLIDSPFMPPYLRMRCLNEYRNKEFAKQFLRENPQAFCNSHGVMDLGCYSNVDCITVSFVLDIISELNEEEAGEAQHKYTDKFVTVERLGLSGPHLILSGIQRVFNSLINEHCLVSELILSYINWSITDTGVVSLCGTLQHPSCKLTTLYLEGNNITDTGIASLSEALQHPNCKLTTLCISFRGISDTCVPSLCEALQHSSCKLTALSLLCNLITDTSVACLCKALQHLNCTLTTLRMQHCEITNIGVASLCEALQHPSCKLTTLDLEDTDITDIGVASLCEALQHPSCKLTTLELPLSVYQDEMAASLEAIIRRHRPALKLSFH</sequence>
<gene>
    <name evidence="3" type="ORF">PMEA_00013020</name>
</gene>
<proteinExistence type="predicted"/>
<comment type="caution">
    <text evidence="3">The sequence shown here is derived from an EMBL/GenBank/DDBJ whole genome shotgun (WGS) entry which is preliminary data.</text>
</comment>
<dbReference type="SUPFAM" id="SSF52047">
    <property type="entry name" value="RNI-like"/>
    <property type="match status" value="1"/>
</dbReference>
<organism evidence="3 4">
    <name type="scientific">Pocillopora meandrina</name>
    <dbReference type="NCBI Taxonomy" id="46732"/>
    <lineage>
        <taxon>Eukaryota</taxon>
        <taxon>Metazoa</taxon>
        <taxon>Cnidaria</taxon>
        <taxon>Anthozoa</taxon>
        <taxon>Hexacorallia</taxon>
        <taxon>Scleractinia</taxon>
        <taxon>Astrocoeniina</taxon>
        <taxon>Pocilloporidae</taxon>
        <taxon>Pocillopora</taxon>
    </lineage>
</organism>
<keyword evidence="1" id="KW-0433">Leucine-rich repeat</keyword>
<dbReference type="InterPro" id="IPR051261">
    <property type="entry name" value="NLR"/>
</dbReference>
<keyword evidence="4" id="KW-1185">Reference proteome</keyword>
<accession>A0AAU9Y937</accession>
<dbReference type="InterPro" id="IPR032675">
    <property type="entry name" value="LRR_dom_sf"/>
</dbReference>
<reference evidence="3 4" key="1">
    <citation type="submission" date="2022-05" db="EMBL/GenBank/DDBJ databases">
        <authorList>
            <consortium name="Genoscope - CEA"/>
            <person name="William W."/>
        </authorList>
    </citation>
    <scope>NUCLEOTIDE SEQUENCE [LARGE SCALE GENOMIC DNA]</scope>
</reference>
<dbReference type="Pfam" id="PF13516">
    <property type="entry name" value="LRR_6"/>
    <property type="match status" value="3"/>
</dbReference>
<evidence type="ECO:0000313" key="3">
    <source>
        <dbReference type="EMBL" id="CAH3170059.1"/>
    </source>
</evidence>
<dbReference type="EMBL" id="CALNXJ010000229">
    <property type="protein sequence ID" value="CAH3170059.1"/>
    <property type="molecule type" value="Genomic_DNA"/>
</dbReference>
<dbReference type="Gene3D" id="3.80.10.10">
    <property type="entry name" value="Ribonuclease Inhibitor"/>
    <property type="match status" value="1"/>
</dbReference>
<evidence type="ECO:0000313" key="4">
    <source>
        <dbReference type="Proteomes" id="UP001159428"/>
    </source>
</evidence>
<protein>
    <recommendedName>
        <fullName evidence="5">NACHT, LRR and PYD domains-containing protein 12-like</fullName>
    </recommendedName>
</protein>
<evidence type="ECO:0008006" key="5">
    <source>
        <dbReference type="Google" id="ProtNLM"/>
    </source>
</evidence>
<keyword evidence="2" id="KW-0677">Repeat</keyword>